<dbReference type="InterPro" id="IPR051918">
    <property type="entry name" value="STPP_CPPED1"/>
</dbReference>
<dbReference type="PANTHER" id="PTHR43143">
    <property type="entry name" value="METALLOPHOSPHOESTERASE, CALCINEURIN SUPERFAMILY"/>
    <property type="match status" value="1"/>
</dbReference>
<accession>A0A178A1W6</accession>
<comment type="caution">
    <text evidence="2">The sequence shown here is derived from an EMBL/GenBank/DDBJ whole genome shotgun (WGS) entry which is preliminary data.</text>
</comment>
<feature type="domain" description="LTD" evidence="1">
    <location>
        <begin position="325"/>
        <end position="462"/>
    </location>
</feature>
<dbReference type="InterPro" id="IPR004843">
    <property type="entry name" value="Calcineurin-like_PHP"/>
</dbReference>
<name>A0A178A1W6_9BACI</name>
<feature type="domain" description="LTD" evidence="1">
    <location>
        <begin position="39"/>
        <end position="181"/>
    </location>
</feature>
<organism evidence="2 3">
    <name type="scientific">Lederbergia galactosidilytica</name>
    <dbReference type="NCBI Taxonomy" id="217031"/>
    <lineage>
        <taxon>Bacteria</taxon>
        <taxon>Bacillati</taxon>
        <taxon>Bacillota</taxon>
        <taxon>Bacilli</taxon>
        <taxon>Bacillales</taxon>
        <taxon>Bacillaceae</taxon>
        <taxon>Lederbergia</taxon>
    </lineage>
</organism>
<reference evidence="2 3" key="1">
    <citation type="submission" date="2015-05" db="EMBL/GenBank/DDBJ databases">
        <title>Comparison of genome.</title>
        <authorList>
            <person name="Zheng Z."/>
            <person name="Sun M."/>
        </authorList>
    </citation>
    <scope>NUCLEOTIDE SEQUENCE [LARGE SCALE GENOMIC DNA]</scope>
    <source>
        <strain evidence="2 3">G25-74</strain>
    </source>
</reference>
<evidence type="ECO:0000313" key="2">
    <source>
        <dbReference type="EMBL" id="OAK73530.1"/>
    </source>
</evidence>
<dbReference type="Gene3D" id="3.60.21.10">
    <property type="match status" value="1"/>
</dbReference>
<dbReference type="Proteomes" id="UP000077881">
    <property type="component" value="Unassembled WGS sequence"/>
</dbReference>
<dbReference type="SUPFAM" id="SSF74853">
    <property type="entry name" value="Lamin A/C globular tail domain"/>
    <property type="match status" value="1"/>
</dbReference>
<dbReference type="PATRIC" id="fig|217031.6.peg.1468"/>
<dbReference type="InterPro" id="IPR054470">
    <property type="entry name" value="FIMAH_dom"/>
</dbReference>
<dbReference type="AlphaFoldDB" id="A0A178A1W6"/>
<dbReference type="InterPro" id="IPR029052">
    <property type="entry name" value="Metallo-depent_PP-like"/>
</dbReference>
<sequence>MKINLLIKNNMNHVLSMMLVTVLIFSIPALHTTVHAKDSEKQIKANTVPPLLITEIVPQSTRMNDTDAFEFIEVYNNTNQVIDFAEYQIIYRYPVGPENDLIWVPNKRDIKIEPGKPLVLWIENSANKDMNVTEFNELYGSDLIENKNIVKMPGGMANQRMRDIIIRTNTGEEVAVAQYNKATFDVGENLGIFYQYPQDGSNQMVKVSAAEKMATPGIVESELIPEKPVMIDTNKAPYVEDQTKSQQPIDHVQVKASAEDHYLLTTMTLYYKGKEEKDYHSLNLEKDDEGFYQHQVPIQNLIGMEELDYYLEASNGFKKTTTDINSITITAAENENTPPLLITEVVPDSSNVDGANAYEYIEVYNNTDQRLNFGDFHIIYRYPTGSEAIWFEGLTDIMIEPGRPLVLWVDNGKNGEETVADFNKNYGTDLVENEDIVKAPAGGGMANTAERDLVIATNTNIDVAVAGYNKSTKDVYKNMGIFYHFPISSNQMIKVRDNEPATPGTVEKDLIPAELQAIAPDMKPVIQNQTDVELAHPGEMVNIAAEVNDDLFVADMKLFYKDAQDEEFHSVSLISGEESGLFQSTVEFGNDDLQYYFLASNGINQTKTETFTIEKEKVLESAHLRSPENNAMGLETDIELSVTIPNKEESELDVHFYEGKSINTVWNDEIKIYKNAVDTEPPAERVPDGESEFTEEEYELLKNPKIGKITTDAEGEFPYHRFEIPLDEMSLQQEEVEIEWQGSSLEGRKVTMYAWDFASDQWKMVDFTVADSEEIFVLEGEVVVEDYVRDGIIHVLVQDEIPPSDDYDYSFVWLSDTQFYTEVFPELYESQVNWIADKKDELNIEYVFHTGDLVNTYNQLYQWEYADQYMKVLEDANVPYGVLAGNHDIQLQPEFDYTNYYTYFGADRFQNQPFYGDSYQNNRGHYDLISSHGMDFIMVYMGWQPDAAGIKWMNDVLAQYPDRFAVLNFHEYLSGNGDRSNIGERLYQEVVLPNENVKLVLGGHYHGSKVLLRNASQPIQVLSTKVDDDGDGTPNRVVHQLLGNFQDADRGGDGYMNVMNVDMESNKIYVNTYSPALDAYDLFPPYTLELDLELMTKRVSTNYLGINVFTDEEIDTVNKKFKDNELVTVPWNNLAADKTYYWYTTIENEVGEKAKSAMWSFTTAKNEEMVSIGGIRTLLDELIASDEVRKPLSNQLTNTLRQAEHHQQKGHKQQAVKFSEKFLETIDKPQMQKHITSEAKGILQQQINELLNMWKGE</sequence>
<dbReference type="PROSITE" id="PS51841">
    <property type="entry name" value="LTD"/>
    <property type="match status" value="2"/>
</dbReference>
<dbReference type="Pfam" id="PF22888">
    <property type="entry name" value="FIMAH"/>
    <property type="match status" value="1"/>
</dbReference>
<evidence type="ECO:0000259" key="1">
    <source>
        <dbReference type="PROSITE" id="PS51841"/>
    </source>
</evidence>
<keyword evidence="3" id="KW-1185">Reference proteome</keyword>
<gene>
    <name evidence="2" type="ORF">ABB05_06780</name>
</gene>
<dbReference type="STRING" id="217031.ABB05_06780"/>
<dbReference type="PANTHER" id="PTHR43143:SF5">
    <property type="entry name" value="SECRETED PROTEIN"/>
    <property type="match status" value="1"/>
</dbReference>
<dbReference type="InterPro" id="IPR001322">
    <property type="entry name" value="Lamin_tail_dom"/>
</dbReference>
<dbReference type="SUPFAM" id="SSF56300">
    <property type="entry name" value="Metallo-dependent phosphatases"/>
    <property type="match status" value="1"/>
</dbReference>
<proteinExistence type="predicted"/>
<dbReference type="GO" id="GO:0016787">
    <property type="term" value="F:hydrolase activity"/>
    <property type="evidence" value="ECO:0007669"/>
    <property type="project" value="InterPro"/>
</dbReference>
<evidence type="ECO:0000313" key="3">
    <source>
        <dbReference type="Proteomes" id="UP000077881"/>
    </source>
</evidence>
<dbReference type="Pfam" id="PF00149">
    <property type="entry name" value="Metallophos"/>
    <property type="match status" value="1"/>
</dbReference>
<dbReference type="EMBL" id="LDJR01000031">
    <property type="protein sequence ID" value="OAK73530.1"/>
    <property type="molecule type" value="Genomic_DNA"/>
</dbReference>
<dbReference type="Pfam" id="PF00932">
    <property type="entry name" value="LTD"/>
    <property type="match status" value="2"/>
</dbReference>
<dbReference type="RefSeq" id="WP_057987128.1">
    <property type="nucleotide sequence ID" value="NZ_LDJR01000031.1"/>
</dbReference>
<protein>
    <recommendedName>
        <fullName evidence="1">LTD domain-containing protein</fullName>
    </recommendedName>
</protein>
<dbReference type="InterPro" id="IPR036415">
    <property type="entry name" value="Lamin_tail_dom_sf"/>
</dbReference>